<sequence>MTRQHMGVWLGWLLALGVAATMVGLGLWQLERRAFKQDLLDAQARAMQAPAQSLAAALAAGNAVSAVDDCGAWSGPVLVLDNQQMDGRAGHRSFQPWRSTEGAWVLVEQGWRPWAGDRQLPEAEPGSAAQCLHGLLLPAPSPGLRAGEGRPQPLPGRGWLLTRLDTPSLQPLLGEPAAQLGQHILRPQQPLLPGYRLSDQLLPNTLPPDKHLGYAVQWFAMATTVLLLAVILSVRHLRGRKRRTTMRETS</sequence>
<dbReference type="InterPro" id="IPR002994">
    <property type="entry name" value="Surf1/Shy1"/>
</dbReference>
<evidence type="ECO:0000313" key="2">
    <source>
        <dbReference type="EMBL" id="KRG78471.1"/>
    </source>
</evidence>
<evidence type="ECO:0000313" key="3">
    <source>
        <dbReference type="Proteomes" id="UP000050956"/>
    </source>
</evidence>
<keyword evidence="1" id="KW-1003">Cell membrane</keyword>
<keyword evidence="1" id="KW-0812">Transmembrane</keyword>
<gene>
    <name evidence="2" type="ORF">ABB30_03975</name>
</gene>
<keyword evidence="3" id="KW-1185">Reference proteome</keyword>
<organism evidence="2 3">
    <name type="scientific">Stenotrophomonas ginsengisoli</name>
    <dbReference type="NCBI Taxonomy" id="336566"/>
    <lineage>
        <taxon>Bacteria</taxon>
        <taxon>Pseudomonadati</taxon>
        <taxon>Pseudomonadota</taxon>
        <taxon>Gammaproteobacteria</taxon>
        <taxon>Lysobacterales</taxon>
        <taxon>Lysobacteraceae</taxon>
        <taxon>Stenotrophomonas</taxon>
    </lineage>
</organism>
<feature type="transmembrane region" description="Helical" evidence="1">
    <location>
        <begin position="212"/>
        <end position="234"/>
    </location>
</feature>
<protein>
    <recommendedName>
        <fullName evidence="1">SURF1-like protein</fullName>
    </recommendedName>
</protein>
<dbReference type="Pfam" id="PF02104">
    <property type="entry name" value="SURF1"/>
    <property type="match status" value="1"/>
</dbReference>
<dbReference type="AlphaFoldDB" id="A0A0R0DJH2"/>
<feature type="transmembrane region" description="Helical" evidence="1">
    <location>
        <begin position="7"/>
        <end position="28"/>
    </location>
</feature>
<name>A0A0R0DJH2_9GAMM</name>
<reference evidence="2 3" key="1">
    <citation type="submission" date="2015-05" db="EMBL/GenBank/DDBJ databases">
        <title>Genome sequencing and analysis of members of genus Stenotrophomonas.</title>
        <authorList>
            <person name="Patil P.P."/>
            <person name="Midha S."/>
            <person name="Patil P.B."/>
        </authorList>
    </citation>
    <scope>NUCLEOTIDE SEQUENCE [LARGE SCALE GENOMIC DNA]</scope>
    <source>
        <strain evidence="2 3">DSM 24757</strain>
    </source>
</reference>
<accession>A0A0R0DJH2</accession>
<dbReference type="EMBL" id="LDJM01000010">
    <property type="protein sequence ID" value="KRG78471.1"/>
    <property type="molecule type" value="Genomic_DNA"/>
</dbReference>
<comment type="caution">
    <text evidence="2">The sequence shown here is derived from an EMBL/GenBank/DDBJ whole genome shotgun (WGS) entry which is preliminary data.</text>
</comment>
<comment type="similarity">
    <text evidence="1">Belongs to the SURF1 family.</text>
</comment>
<comment type="subcellular location">
    <subcellularLocation>
        <location evidence="1">Cell membrane</location>
        <topology evidence="1">Multi-pass membrane protein</topology>
    </subcellularLocation>
</comment>
<dbReference type="CDD" id="cd06662">
    <property type="entry name" value="SURF1"/>
    <property type="match status" value="1"/>
</dbReference>
<dbReference type="Proteomes" id="UP000050956">
    <property type="component" value="Unassembled WGS sequence"/>
</dbReference>
<evidence type="ECO:0000256" key="1">
    <source>
        <dbReference type="RuleBase" id="RU363076"/>
    </source>
</evidence>
<keyword evidence="1" id="KW-0472">Membrane</keyword>
<dbReference type="RefSeq" id="WP_057637017.1">
    <property type="nucleotide sequence ID" value="NZ_LDJM01000010.1"/>
</dbReference>
<dbReference type="STRING" id="336566.ABB30_03975"/>
<proteinExistence type="inferred from homology"/>
<dbReference type="OrthoDB" id="9789940at2"/>
<keyword evidence="1" id="KW-1133">Transmembrane helix</keyword>
<dbReference type="PROSITE" id="PS50895">
    <property type="entry name" value="SURF1"/>
    <property type="match status" value="1"/>
</dbReference>
<dbReference type="GO" id="GO:0005886">
    <property type="term" value="C:plasma membrane"/>
    <property type="evidence" value="ECO:0007669"/>
    <property type="project" value="UniProtKB-SubCell"/>
</dbReference>
<dbReference type="PATRIC" id="fig|336566.3.peg.129"/>